<dbReference type="AlphaFoldDB" id="A0A1Y6D0K7"/>
<dbReference type="Proteomes" id="UP000192923">
    <property type="component" value="Unassembled WGS sequence"/>
</dbReference>
<accession>A0A1Y6D0K7</accession>
<evidence type="ECO:0000313" key="3">
    <source>
        <dbReference type="Proteomes" id="UP000192923"/>
    </source>
</evidence>
<evidence type="ECO:0000313" key="2">
    <source>
        <dbReference type="EMBL" id="SMF93934.1"/>
    </source>
</evidence>
<keyword evidence="3" id="KW-1185">Reference proteome</keyword>
<dbReference type="RefSeq" id="WP_125468817.1">
    <property type="nucleotide sequence ID" value="NZ_FXAM01000001.1"/>
</dbReference>
<dbReference type="STRING" id="1760988.SAMN02949497_1230"/>
<evidence type="ECO:0000256" key="1">
    <source>
        <dbReference type="SAM" id="MobiDB-lite"/>
    </source>
</evidence>
<proteinExistence type="predicted"/>
<gene>
    <name evidence="2" type="ORF">SAMN02949497_1230</name>
</gene>
<reference evidence="2 3" key="1">
    <citation type="submission" date="2016-12" db="EMBL/GenBank/DDBJ databases">
        <authorList>
            <person name="Song W.-J."/>
            <person name="Kurnit D.M."/>
        </authorList>
    </citation>
    <scope>NUCLEOTIDE SEQUENCE [LARGE SCALE GENOMIC DNA]</scope>
    <source>
        <strain evidence="2 3">175</strain>
    </source>
</reference>
<feature type="region of interest" description="Disordered" evidence="1">
    <location>
        <begin position="1"/>
        <end position="41"/>
    </location>
</feature>
<protein>
    <submittedName>
        <fullName evidence="2">Uncharacterized protein</fullName>
    </submittedName>
</protein>
<name>A0A1Y6D0K7_9GAMM</name>
<sequence>MSDDADMAKTLPPSPEEPSATAAGLVASPPVPAPPPSTAMAPERFATSLDEACRALSRQHAPEAVSAFYGAEKRAGRLRDTEAAYGARFDAFMQTPA</sequence>
<dbReference type="EMBL" id="FXAM01000001">
    <property type="protein sequence ID" value="SMF93934.1"/>
    <property type="molecule type" value="Genomic_DNA"/>
</dbReference>
<feature type="compositionally biased region" description="Low complexity" evidence="1">
    <location>
        <begin position="17"/>
        <end position="28"/>
    </location>
</feature>
<organism evidence="2 3">
    <name type="scientific">Methylomagnum ishizawai</name>
    <dbReference type="NCBI Taxonomy" id="1760988"/>
    <lineage>
        <taxon>Bacteria</taxon>
        <taxon>Pseudomonadati</taxon>
        <taxon>Pseudomonadota</taxon>
        <taxon>Gammaproteobacteria</taxon>
        <taxon>Methylococcales</taxon>
        <taxon>Methylococcaceae</taxon>
        <taxon>Methylomagnum</taxon>
    </lineage>
</organism>